<dbReference type="InterPro" id="IPR036061">
    <property type="entry name" value="CheW-like_dom_sf"/>
</dbReference>
<dbReference type="OrthoDB" id="7390823at2"/>
<gene>
    <name evidence="2" type="ORF">SPHI_18250</name>
</gene>
<organism evidence="2 3">
    <name type="scientific">Sphingomonas jeddahensis</name>
    <dbReference type="NCBI Taxonomy" id="1915074"/>
    <lineage>
        <taxon>Bacteria</taxon>
        <taxon>Pseudomonadati</taxon>
        <taxon>Pseudomonadota</taxon>
        <taxon>Alphaproteobacteria</taxon>
        <taxon>Sphingomonadales</taxon>
        <taxon>Sphingomonadaceae</taxon>
        <taxon>Sphingomonas</taxon>
    </lineage>
</organism>
<evidence type="ECO:0000259" key="1">
    <source>
        <dbReference type="PROSITE" id="PS50851"/>
    </source>
</evidence>
<dbReference type="GO" id="GO:0007165">
    <property type="term" value="P:signal transduction"/>
    <property type="evidence" value="ECO:0007669"/>
    <property type="project" value="InterPro"/>
</dbReference>
<comment type="caution">
    <text evidence="2">The sequence shown here is derived from an EMBL/GenBank/DDBJ whole genome shotgun (WGS) entry which is preliminary data.</text>
</comment>
<evidence type="ECO:0000313" key="2">
    <source>
        <dbReference type="EMBL" id="ONF95899.1"/>
    </source>
</evidence>
<feature type="domain" description="CheW-like" evidence="1">
    <location>
        <begin position="3"/>
        <end position="141"/>
    </location>
</feature>
<dbReference type="InterPro" id="IPR002545">
    <property type="entry name" value="CheW-lke_dom"/>
</dbReference>
<dbReference type="PANTHER" id="PTHR22617:SF23">
    <property type="entry name" value="CHEMOTAXIS PROTEIN CHEW"/>
    <property type="match status" value="1"/>
</dbReference>
<evidence type="ECO:0000313" key="3">
    <source>
        <dbReference type="Proteomes" id="UP000188729"/>
    </source>
</evidence>
<sequence length="143" mass="14821">MSGALHLLAHVGGRAIAVSAEAVDSVVDIPAIVPAPRSHPAVRGLAALRSRVVTVIDTWQVLDLPRGDDDARRAIITVIDGHHHAVLVDTLEDVAPLEVEPVPAGLTLGPRWASVVTGSAERDGEPLLVVDLARLVGGIVAAN</sequence>
<accession>A0A1V2EUP9</accession>
<dbReference type="PROSITE" id="PS50851">
    <property type="entry name" value="CHEW"/>
    <property type="match status" value="1"/>
</dbReference>
<dbReference type="RefSeq" id="WP_076744605.1">
    <property type="nucleotide sequence ID" value="NZ_MPSB01000007.1"/>
</dbReference>
<proteinExistence type="predicted"/>
<name>A0A1V2EUP9_9SPHN</name>
<dbReference type="PANTHER" id="PTHR22617">
    <property type="entry name" value="CHEMOTAXIS SENSOR HISTIDINE KINASE-RELATED"/>
    <property type="match status" value="1"/>
</dbReference>
<dbReference type="GO" id="GO:0005829">
    <property type="term" value="C:cytosol"/>
    <property type="evidence" value="ECO:0007669"/>
    <property type="project" value="TreeGrafter"/>
</dbReference>
<dbReference type="Proteomes" id="UP000188729">
    <property type="component" value="Unassembled WGS sequence"/>
</dbReference>
<dbReference type="AlphaFoldDB" id="A0A1V2EUP9"/>
<dbReference type="SMART" id="SM00260">
    <property type="entry name" value="CheW"/>
    <property type="match status" value="1"/>
</dbReference>
<dbReference type="Gene3D" id="2.30.30.40">
    <property type="entry name" value="SH3 Domains"/>
    <property type="match status" value="1"/>
</dbReference>
<keyword evidence="3" id="KW-1185">Reference proteome</keyword>
<dbReference type="Pfam" id="PF01584">
    <property type="entry name" value="CheW"/>
    <property type="match status" value="1"/>
</dbReference>
<dbReference type="InterPro" id="IPR039315">
    <property type="entry name" value="CheW"/>
</dbReference>
<protein>
    <submittedName>
        <fullName evidence="2">CheW-like domain protein</fullName>
    </submittedName>
</protein>
<dbReference type="SUPFAM" id="SSF50341">
    <property type="entry name" value="CheW-like"/>
    <property type="match status" value="1"/>
</dbReference>
<dbReference type="STRING" id="1915074.SPHI_18250"/>
<dbReference type="Gene3D" id="2.40.50.180">
    <property type="entry name" value="CheA-289, Domain 4"/>
    <property type="match status" value="1"/>
</dbReference>
<dbReference type="EMBL" id="MPSB01000007">
    <property type="protein sequence ID" value="ONF95899.1"/>
    <property type="molecule type" value="Genomic_DNA"/>
</dbReference>
<dbReference type="GO" id="GO:0006935">
    <property type="term" value="P:chemotaxis"/>
    <property type="evidence" value="ECO:0007669"/>
    <property type="project" value="InterPro"/>
</dbReference>
<reference evidence="2 3" key="1">
    <citation type="submission" date="2016-11" db="EMBL/GenBank/DDBJ databases">
        <title>Genome sequence of Sphingomonas jeddahensis G39.</title>
        <authorList>
            <person name="Poehlein A."/>
            <person name="Wuebbeler J.H."/>
            <person name="Steinbuechel A."/>
            <person name="Daniel R."/>
        </authorList>
    </citation>
    <scope>NUCLEOTIDE SEQUENCE [LARGE SCALE GENOMIC DNA]</scope>
    <source>
        <strain evidence="2 3">G39</strain>
    </source>
</reference>